<dbReference type="GO" id="GO:0003735">
    <property type="term" value="F:structural constituent of ribosome"/>
    <property type="evidence" value="ECO:0007669"/>
    <property type="project" value="InterPro"/>
</dbReference>
<dbReference type="InterPro" id="IPR016082">
    <property type="entry name" value="Ribosomal_uL30_ferredoxin-like"/>
</dbReference>
<keyword evidence="3 5" id="KW-0689">Ribosomal protein</keyword>
<dbReference type="EMBL" id="AVQI01000022">
    <property type="protein sequence ID" value="ERK04441.1"/>
    <property type="molecule type" value="Genomic_DNA"/>
</dbReference>
<gene>
    <name evidence="5 7" type="primary">rpmD</name>
    <name evidence="8" type="ORF">HMPREF0860_1708</name>
    <name evidence="7" type="ORF">HMPREF1325_0942</name>
</gene>
<dbReference type="EMBL" id="AUZJ01000058">
    <property type="protein sequence ID" value="ERF59770.1"/>
    <property type="molecule type" value="Genomic_DNA"/>
</dbReference>
<dbReference type="eggNOG" id="COG1841">
    <property type="taxonomic scope" value="Bacteria"/>
</dbReference>
<dbReference type="RefSeq" id="WP_021331248.1">
    <property type="nucleotide sequence ID" value="NZ_AUZJ01000058.1"/>
</dbReference>
<dbReference type="InterPro" id="IPR005996">
    <property type="entry name" value="Ribosomal_uL30_bac-type"/>
</dbReference>
<dbReference type="GO" id="GO:0006412">
    <property type="term" value="P:translation"/>
    <property type="evidence" value="ECO:0007669"/>
    <property type="project" value="UniProtKB-UniRule"/>
</dbReference>
<comment type="similarity">
    <text evidence="1 5">Belongs to the universal ribosomal protein uL30 family.</text>
</comment>
<dbReference type="SUPFAM" id="SSF55129">
    <property type="entry name" value="Ribosomal protein L30p/L7e"/>
    <property type="match status" value="1"/>
</dbReference>
<feature type="domain" description="Large ribosomal subunit protein uL30-like ferredoxin-like fold" evidence="6">
    <location>
        <begin position="5"/>
        <end position="54"/>
    </location>
</feature>
<evidence type="ECO:0000256" key="1">
    <source>
        <dbReference type="ARBA" id="ARBA00007594"/>
    </source>
</evidence>
<comment type="caution">
    <text evidence="7">The sequence shown here is derived from an EMBL/GenBank/DDBJ whole genome shotgun (WGS) entry which is preliminary data.</text>
</comment>
<dbReference type="PATRIC" id="fig|1125725.3.peg.2263"/>
<reference evidence="9 10" key="1">
    <citation type="submission" date="2013-08" db="EMBL/GenBank/DDBJ databases">
        <authorList>
            <person name="Durkin A.S."/>
            <person name="Haft D.R."/>
            <person name="McCorrison J."/>
            <person name="Torralba M."/>
            <person name="Gillis M."/>
            <person name="Haft D.H."/>
            <person name="Methe B."/>
            <person name="Sutton G."/>
            <person name="Nelson K.E."/>
        </authorList>
    </citation>
    <scope>NUCLEOTIDE SEQUENCE [LARGE SCALE GENOMIC DNA]</scope>
    <source>
        <strain evidence="8 10">ATCC 35536</strain>
        <strain evidence="7 9">VPI DR56BR1116</strain>
    </source>
</reference>
<dbReference type="NCBIfam" id="TIGR01308">
    <property type="entry name" value="rpmD_bact"/>
    <property type="match status" value="1"/>
</dbReference>
<dbReference type="GO" id="GO:0022625">
    <property type="term" value="C:cytosolic large ribosomal subunit"/>
    <property type="evidence" value="ECO:0007669"/>
    <property type="project" value="TreeGrafter"/>
</dbReference>
<comment type="subunit">
    <text evidence="2 5">Part of the 50S ribosomal subunit.</text>
</comment>
<dbReference type="HAMAP" id="MF_01371_B">
    <property type="entry name" value="Ribosomal_uL30_B"/>
    <property type="match status" value="1"/>
</dbReference>
<dbReference type="InterPro" id="IPR036919">
    <property type="entry name" value="Ribo_uL30_ferredoxin-like_sf"/>
</dbReference>
<evidence type="ECO:0000259" key="6">
    <source>
        <dbReference type="Pfam" id="PF00327"/>
    </source>
</evidence>
<dbReference type="Proteomes" id="UP000016412">
    <property type="component" value="Unassembled WGS sequence"/>
</dbReference>
<evidence type="ECO:0000256" key="2">
    <source>
        <dbReference type="ARBA" id="ARBA00011838"/>
    </source>
</evidence>
<protein>
    <recommendedName>
        <fullName evidence="5">Large ribosomal subunit protein uL30</fullName>
    </recommendedName>
</protein>
<name>U2LJK1_TRESO</name>
<dbReference type="PIRSF" id="PIRSF002211">
    <property type="entry name" value="Ribosomal_L30_bac-type"/>
    <property type="match status" value="1"/>
</dbReference>
<dbReference type="PANTHER" id="PTHR15892:SF2">
    <property type="entry name" value="LARGE RIBOSOMAL SUBUNIT PROTEIN UL30M"/>
    <property type="match status" value="1"/>
</dbReference>
<dbReference type="STRING" id="1125725.HMPREF1325_0942"/>
<dbReference type="Pfam" id="PF00327">
    <property type="entry name" value="Ribosomal_L30"/>
    <property type="match status" value="1"/>
</dbReference>
<dbReference type="Gene3D" id="3.30.1390.20">
    <property type="entry name" value="Ribosomal protein L30, ferredoxin-like fold domain"/>
    <property type="match status" value="1"/>
</dbReference>
<dbReference type="Proteomes" id="UP000016646">
    <property type="component" value="Unassembled WGS sequence"/>
</dbReference>
<sequence length="61" mass="6668">MAGKFKITLKKSTIRQKADVKATVRSLGLGKLNSSVVHDDNSSIRGMIARCSHLLTVEEVK</sequence>
<dbReference type="CDD" id="cd01658">
    <property type="entry name" value="Ribosomal_L30"/>
    <property type="match status" value="1"/>
</dbReference>
<dbReference type="OrthoDB" id="9812790at2"/>
<evidence type="ECO:0000313" key="8">
    <source>
        <dbReference type="EMBL" id="ERK04441.1"/>
    </source>
</evidence>
<evidence type="ECO:0000256" key="4">
    <source>
        <dbReference type="ARBA" id="ARBA00023274"/>
    </source>
</evidence>
<evidence type="ECO:0000256" key="5">
    <source>
        <dbReference type="HAMAP-Rule" id="MF_01371"/>
    </source>
</evidence>
<evidence type="ECO:0000313" key="9">
    <source>
        <dbReference type="Proteomes" id="UP000016412"/>
    </source>
</evidence>
<keyword evidence="10" id="KW-1185">Reference proteome</keyword>
<evidence type="ECO:0000313" key="7">
    <source>
        <dbReference type="EMBL" id="ERF59770.1"/>
    </source>
</evidence>
<evidence type="ECO:0000256" key="3">
    <source>
        <dbReference type="ARBA" id="ARBA00022980"/>
    </source>
</evidence>
<accession>U2LJK1</accession>
<dbReference type="PANTHER" id="PTHR15892">
    <property type="entry name" value="MITOCHONDRIAL RIBOSOMAL PROTEIN L30"/>
    <property type="match status" value="1"/>
</dbReference>
<evidence type="ECO:0000313" key="10">
    <source>
        <dbReference type="Proteomes" id="UP000016646"/>
    </source>
</evidence>
<dbReference type="AlphaFoldDB" id="U2LJK1"/>
<keyword evidence="4 5" id="KW-0687">Ribonucleoprotein</keyword>
<proteinExistence type="inferred from homology"/>
<organism evidence="7 9">
    <name type="scientific">Treponema socranskii subsp. socranskii VPI DR56BR1116 = ATCC 35536</name>
    <dbReference type="NCBI Taxonomy" id="1125725"/>
    <lineage>
        <taxon>Bacteria</taxon>
        <taxon>Pseudomonadati</taxon>
        <taxon>Spirochaetota</taxon>
        <taxon>Spirochaetia</taxon>
        <taxon>Spirochaetales</taxon>
        <taxon>Treponemataceae</taxon>
        <taxon>Treponema</taxon>
    </lineage>
</organism>